<evidence type="ECO:0000313" key="2">
    <source>
        <dbReference type="EMBL" id="MDA3616195.1"/>
    </source>
</evidence>
<organism evidence="2 3">
    <name type="scientific">Polluticaenibacter yanchengensis</name>
    <dbReference type="NCBI Taxonomy" id="3014562"/>
    <lineage>
        <taxon>Bacteria</taxon>
        <taxon>Pseudomonadati</taxon>
        <taxon>Bacteroidota</taxon>
        <taxon>Chitinophagia</taxon>
        <taxon>Chitinophagales</taxon>
        <taxon>Chitinophagaceae</taxon>
        <taxon>Polluticaenibacter</taxon>
    </lineage>
</organism>
<gene>
    <name evidence="2" type="ORF">O3P16_15365</name>
</gene>
<comment type="caution">
    <text evidence="2">The sequence shown here is derived from an EMBL/GenBank/DDBJ whole genome shotgun (WGS) entry which is preliminary data.</text>
</comment>
<proteinExistence type="predicted"/>
<feature type="region of interest" description="Disordered" evidence="1">
    <location>
        <begin position="22"/>
        <end position="46"/>
    </location>
</feature>
<dbReference type="Proteomes" id="UP001210231">
    <property type="component" value="Unassembled WGS sequence"/>
</dbReference>
<feature type="compositionally biased region" description="Polar residues" evidence="1">
    <location>
        <begin position="24"/>
        <end position="36"/>
    </location>
</feature>
<accession>A0ABT4UN10</accession>
<sequence>MTLGCRMQQVARNEPVFCTREQKANTTRGNRVQNTRPAVAGTNAEE</sequence>
<dbReference type="EMBL" id="JAQGEF010000024">
    <property type="protein sequence ID" value="MDA3616195.1"/>
    <property type="molecule type" value="Genomic_DNA"/>
</dbReference>
<evidence type="ECO:0000256" key="1">
    <source>
        <dbReference type="SAM" id="MobiDB-lite"/>
    </source>
</evidence>
<reference evidence="2 3" key="1">
    <citation type="submission" date="2022-12" db="EMBL/GenBank/DDBJ databases">
        <title>Chitinophagaceae gen. sp. nov., a new member of the family Chitinophagaceae, isolated from soil in a chemical factory.</title>
        <authorList>
            <person name="Ke Z."/>
        </authorList>
    </citation>
    <scope>NUCLEOTIDE SEQUENCE [LARGE SCALE GENOMIC DNA]</scope>
    <source>
        <strain evidence="2 3">LY-5</strain>
    </source>
</reference>
<keyword evidence="3" id="KW-1185">Reference proteome</keyword>
<name>A0ABT4UN10_9BACT</name>
<evidence type="ECO:0000313" key="3">
    <source>
        <dbReference type="Proteomes" id="UP001210231"/>
    </source>
</evidence>
<protein>
    <submittedName>
        <fullName evidence="2">Uncharacterized protein</fullName>
    </submittedName>
</protein>
<dbReference type="RefSeq" id="WP_407032525.1">
    <property type="nucleotide sequence ID" value="NZ_JAQGEF010000024.1"/>
</dbReference>